<dbReference type="SUPFAM" id="SSF52151">
    <property type="entry name" value="FabD/lysophospholipase-like"/>
    <property type="match status" value="1"/>
</dbReference>
<dbReference type="GO" id="GO:0006633">
    <property type="term" value="P:fatty acid biosynthetic process"/>
    <property type="evidence" value="ECO:0007669"/>
    <property type="project" value="TreeGrafter"/>
</dbReference>
<evidence type="ECO:0000313" key="3">
    <source>
        <dbReference type="Proteomes" id="UP000071778"/>
    </source>
</evidence>
<dbReference type="InterPro" id="IPR014043">
    <property type="entry name" value="Acyl_transferase_dom"/>
</dbReference>
<organism evidence="2 3">
    <name type="scientific">Collimonas arenae</name>
    <dbReference type="NCBI Taxonomy" id="279058"/>
    <lineage>
        <taxon>Bacteria</taxon>
        <taxon>Pseudomonadati</taxon>
        <taxon>Pseudomonadota</taxon>
        <taxon>Betaproteobacteria</taxon>
        <taxon>Burkholderiales</taxon>
        <taxon>Oxalobacteraceae</taxon>
        <taxon>Collimonas</taxon>
    </lineage>
</organism>
<dbReference type="Gene3D" id="3.40.366.10">
    <property type="entry name" value="Malonyl-Coenzyme A Acyl Carrier Protein, domain 2"/>
    <property type="match status" value="1"/>
</dbReference>
<dbReference type="OrthoDB" id="9808564at2"/>
<dbReference type="Pfam" id="PF00698">
    <property type="entry name" value="Acyl_transf_1"/>
    <property type="match status" value="1"/>
</dbReference>
<feature type="domain" description="Malonyl-CoA:ACP transacylase (MAT)" evidence="1">
    <location>
        <begin position="8"/>
        <end position="295"/>
    </location>
</feature>
<dbReference type="InterPro" id="IPR001227">
    <property type="entry name" value="Ac_transferase_dom_sf"/>
</dbReference>
<accession>A0A127PS04</accession>
<dbReference type="EMBL" id="CP013235">
    <property type="protein sequence ID" value="AMP10446.1"/>
    <property type="molecule type" value="Genomic_DNA"/>
</dbReference>
<dbReference type="PATRIC" id="fig|279058.17.peg.2960"/>
<evidence type="ECO:0000313" key="2">
    <source>
        <dbReference type="EMBL" id="AMP10446.1"/>
    </source>
</evidence>
<dbReference type="SMART" id="SM00827">
    <property type="entry name" value="PKS_AT"/>
    <property type="match status" value="1"/>
</dbReference>
<reference evidence="2 3" key="1">
    <citation type="submission" date="2015-11" db="EMBL/GenBank/DDBJ databases">
        <title>Exploring the genomic traits of fungus-feeding bacterial genus Collimonas.</title>
        <authorList>
            <person name="Song C."/>
            <person name="Schmidt R."/>
            <person name="de Jager V."/>
            <person name="Krzyzanowska D."/>
            <person name="Jongedijk E."/>
            <person name="Cankar K."/>
            <person name="Beekwilder J."/>
            <person name="van Veen A."/>
            <person name="de Boer W."/>
            <person name="van Veen J.A."/>
            <person name="Garbeva P."/>
        </authorList>
    </citation>
    <scope>NUCLEOTIDE SEQUENCE [LARGE SCALE GENOMIC DNA]</scope>
    <source>
        <strain evidence="2 3">Ter282</strain>
    </source>
</reference>
<keyword evidence="2" id="KW-0808">Transferase</keyword>
<dbReference type="Gene3D" id="3.30.70.250">
    <property type="entry name" value="Malonyl-CoA ACP transacylase, ACP-binding"/>
    <property type="match status" value="1"/>
</dbReference>
<keyword evidence="3" id="KW-1185">Reference proteome</keyword>
<dbReference type="GO" id="GO:0004314">
    <property type="term" value="F:[acyl-carrier-protein] S-malonyltransferase activity"/>
    <property type="evidence" value="ECO:0007669"/>
    <property type="project" value="TreeGrafter"/>
</dbReference>
<dbReference type="RefSeq" id="WP_061533700.1">
    <property type="nucleotide sequence ID" value="NZ_CP013235.1"/>
</dbReference>
<name>A0A127PS04_9BURK</name>
<dbReference type="Proteomes" id="UP000071778">
    <property type="component" value="Chromosome"/>
</dbReference>
<dbReference type="InterPro" id="IPR016035">
    <property type="entry name" value="Acyl_Trfase/lysoPLipase"/>
</dbReference>
<dbReference type="GO" id="GO:0005829">
    <property type="term" value="C:cytosol"/>
    <property type="evidence" value="ECO:0007669"/>
    <property type="project" value="TreeGrafter"/>
</dbReference>
<protein>
    <submittedName>
        <fullName evidence="2">Acyl transferase domain protein</fullName>
    </submittedName>
</protein>
<dbReference type="InterPro" id="IPR050858">
    <property type="entry name" value="Mal-CoA-ACP_Trans/PKS_FabD"/>
</dbReference>
<proteinExistence type="predicted"/>
<gene>
    <name evidence="2" type="ORF">CAter282_2716</name>
</gene>
<dbReference type="PANTHER" id="PTHR42681">
    <property type="entry name" value="MALONYL-COA-ACYL CARRIER PROTEIN TRANSACYLASE, MITOCHONDRIAL"/>
    <property type="match status" value="1"/>
</dbReference>
<dbReference type="PANTHER" id="PTHR42681:SF6">
    <property type="entry name" value="BLL0263 PROTEIN"/>
    <property type="match status" value="1"/>
</dbReference>
<evidence type="ECO:0000259" key="1">
    <source>
        <dbReference type="SMART" id="SM00827"/>
    </source>
</evidence>
<dbReference type="AlphaFoldDB" id="A0A127PS04"/>
<sequence length="308" mass="32910">MMPRLAILCPGQGGQHPAMFDLLRADPRTAELLDQWLPPTVLGQPLERILSDDTLLFSNLLAQPLIVAATLAAWFALKDAVPAPELVAGYSIGELAAYGVAGAVQPQQAIGLATLRANLMDACVQQSPRQVLFAVSGVDVRAVAALLAPLQLYVAIETDADSCIAGGHYQDLHLIADDILRLGGKISVLPVTVASHTPLMDAVVAPFAEELRGQLSVDPILPVLSGLSGQVVNRKEQAISVLSNQMAHTIHWDDCMDACAEHRITVALELGPGSALSSMLRARHPHIACRSVSEFRTLQGVVNWLERL</sequence>